<evidence type="ECO:0000313" key="5">
    <source>
        <dbReference type="EMBL" id="MFC3143606.1"/>
    </source>
</evidence>
<dbReference type="RefSeq" id="WP_275630890.1">
    <property type="nucleotide sequence ID" value="NZ_JARGYD010000001.1"/>
</dbReference>
<protein>
    <submittedName>
        <fullName evidence="5">Autoinducer binding domain-containing protein</fullName>
    </submittedName>
</protein>
<dbReference type="PRINTS" id="PR00038">
    <property type="entry name" value="HTHLUXR"/>
</dbReference>
<dbReference type="SUPFAM" id="SSF75516">
    <property type="entry name" value="Pheromone-binding domain of LuxR-like quorum-sensing transcription factors"/>
    <property type="match status" value="1"/>
</dbReference>
<reference evidence="6" key="1">
    <citation type="journal article" date="2019" name="Int. J. Syst. Evol. Microbiol.">
        <title>The Global Catalogue of Microorganisms (GCM) 10K type strain sequencing project: providing services to taxonomists for standard genome sequencing and annotation.</title>
        <authorList>
            <consortium name="The Broad Institute Genomics Platform"/>
            <consortium name="The Broad Institute Genome Sequencing Center for Infectious Disease"/>
            <person name="Wu L."/>
            <person name="Ma J."/>
        </authorList>
    </citation>
    <scope>NUCLEOTIDE SEQUENCE [LARGE SCALE GENOMIC DNA]</scope>
    <source>
        <strain evidence="6">KCTC 52366</strain>
    </source>
</reference>
<dbReference type="InterPro" id="IPR016032">
    <property type="entry name" value="Sig_transdc_resp-reg_C-effctor"/>
</dbReference>
<dbReference type="CDD" id="cd06170">
    <property type="entry name" value="LuxR_C_like"/>
    <property type="match status" value="1"/>
</dbReference>
<proteinExistence type="predicted"/>
<keyword evidence="2" id="KW-0238">DNA-binding</keyword>
<feature type="domain" description="HTH luxR-type" evidence="4">
    <location>
        <begin position="136"/>
        <end position="201"/>
    </location>
</feature>
<dbReference type="PROSITE" id="PS50043">
    <property type="entry name" value="HTH_LUXR_2"/>
    <property type="match status" value="1"/>
</dbReference>
<dbReference type="SUPFAM" id="SSF46894">
    <property type="entry name" value="C-terminal effector domain of the bipartite response regulators"/>
    <property type="match status" value="1"/>
</dbReference>
<dbReference type="Pfam" id="PF03472">
    <property type="entry name" value="Autoind_bind"/>
    <property type="match status" value="1"/>
</dbReference>
<keyword evidence="1" id="KW-0805">Transcription regulation</keyword>
<keyword evidence="6" id="KW-1185">Reference proteome</keyword>
<comment type="caution">
    <text evidence="5">The sequence shown here is derived from an EMBL/GenBank/DDBJ whole genome shotgun (WGS) entry which is preliminary data.</text>
</comment>
<accession>A0ABV7GVQ5</accession>
<dbReference type="PANTHER" id="PTHR44688:SF25">
    <property type="entry name" value="HTH LUXR-TYPE DOMAIN-CONTAINING PROTEIN"/>
    <property type="match status" value="1"/>
</dbReference>
<sequence length="203" mass="22232">MSFDVETDVFNDLSPSGHFLALRIGFAFPMFEQNVLPAEWVQRYSAKGYVLSDPVMNWLYAADTDATRWSEIALPDPRGVMDEAANFGLAFGVAVCCRDTGPQGQRSFGSFARSDREFADPEIEALMHNLQTLHDSLLPPTNLTKAELEALGMVKNGLLMKEIADLLGVSEGAVKQRLKNAKSKLNAKTSTHAATMATTYGLI</sequence>
<dbReference type="Gene3D" id="1.10.10.10">
    <property type="entry name" value="Winged helix-like DNA-binding domain superfamily/Winged helix DNA-binding domain"/>
    <property type="match status" value="1"/>
</dbReference>
<evidence type="ECO:0000256" key="2">
    <source>
        <dbReference type="ARBA" id="ARBA00023125"/>
    </source>
</evidence>
<name>A0ABV7GVQ5_9RHOB</name>
<evidence type="ECO:0000259" key="4">
    <source>
        <dbReference type="PROSITE" id="PS50043"/>
    </source>
</evidence>
<dbReference type="PANTHER" id="PTHR44688">
    <property type="entry name" value="DNA-BINDING TRANSCRIPTIONAL ACTIVATOR DEVR_DOSR"/>
    <property type="match status" value="1"/>
</dbReference>
<keyword evidence="3" id="KW-0804">Transcription</keyword>
<evidence type="ECO:0000256" key="1">
    <source>
        <dbReference type="ARBA" id="ARBA00023015"/>
    </source>
</evidence>
<dbReference type="Gene3D" id="3.30.450.80">
    <property type="entry name" value="Transcription factor LuxR-like, autoinducer-binding domain"/>
    <property type="match status" value="1"/>
</dbReference>
<dbReference type="InterPro" id="IPR036388">
    <property type="entry name" value="WH-like_DNA-bd_sf"/>
</dbReference>
<dbReference type="InterPro" id="IPR036693">
    <property type="entry name" value="TF_LuxR_autoind-bd_dom_sf"/>
</dbReference>
<evidence type="ECO:0000256" key="3">
    <source>
        <dbReference type="ARBA" id="ARBA00023163"/>
    </source>
</evidence>
<dbReference type="SMART" id="SM00421">
    <property type="entry name" value="HTH_LUXR"/>
    <property type="match status" value="1"/>
</dbReference>
<dbReference type="Pfam" id="PF00196">
    <property type="entry name" value="GerE"/>
    <property type="match status" value="1"/>
</dbReference>
<dbReference type="InterPro" id="IPR005143">
    <property type="entry name" value="TF_LuxR_autoind-bd_dom"/>
</dbReference>
<dbReference type="InterPro" id="IPR000792">
    <property type="entry name" value="Tscrpt_reg_LuxR_C"/>
</dbReference>
<evidence type="ECO:0000313" key="6">
    <source>
        <dbReference type="Proteomes" id="UP001595632"/>
    </source>
</evidence>
<dbReference type="Proteomes" id="UP001595632">
    <property type="component" value="Unassembled WGS sequence"/>
</dbReference>
<gene>
    <name evidence="5" type="ORF">ACFOGP_12865</name>
</gene>
<organism evidence="5 6">
    <name type="scientific">Psychromarinibacter halotolerans</name>
    <dbReference type="NCBI Taxonomy" id="1775175"/>
    <lineage>
        <taxon>Bacteria</taxon>
        <taxon>Pseudomonadati</taxon>
        <taxon>Pseudomonadota</taxon>
        <taxon>Alphaproteobacteria</taxon>
        <taxon>Rhodobacterales</taxon>
        <taxon>Paracoccaceae</taxon>
        <taxon>Psychromarinibacter</taxon>
    </lineage>
</organism>
<dbReference type="EMBL" id="JBHRTB010000010">
    <property type="protein sequence ID" value="MFC3143606.1"/>
    <property type="molecule type" value="Genomic_DNA"/>
</dbReference>